<accession>A0A919S0A1</accession>
<dbReference type="RefSeq" id="WP_212903661.1">
    <property type="nucleotide sequence ID" value="NZ_BOPZ01000011.1"/>
</dbReference>
<evidence type="ECO:0000259" key="1">
    <source>
        <dbReference type="Pfam" id="PF08984"/>
    </source>
</evidence>
<organism evidence="2 3">
    <name type="scientific">Clostridium polyendosporum</name>
    <dbReference type="NCBI Taxonomy" id="69208"/>
    <lineage>
        <taxon>Bacteria</taxon>
        <taxon>Bacillati</taxon>
        <taxon>Bacillota</taxon>
        <taxon>Clostridia</taxon>
        <taxon>Eubacteriales</taxon>
        <taxon>Clostridiaceae</taxon>
        <taxon>Clostridium</taxon>
    </lineage>
</organism>
<dbReference type="SUPFAM" id="SSF140683">
    <property type="entry name" value="SP0561-like"/>
    <property type="match status" value="1"/>
</dbReference>
<keyword evidence="3" id="KW-1185">Reference proteome</keyword>
<name>A0A919S0A1_9CLOT</name>
<dbReference type="InterPro" id="IPR023883">
    <property type="entry name" value="CHP03980_redox-disulphide"/>
</dbReference>
<evidence type="ECO:0000313" key="2">
    <source>
        <dbReference type="EMBL" id="GIM28946.1"/>
    </source>
</evidence>
<dbReference type="PANTHER" id="PTHR39341">
    <property type="entry name" value="BSL7085 PROTEIN"/>
    <property type="match status" value="1"/>
</dbReference>
<dbReference type="NCBIfam" id="TIGR03980">
    <property type="entry name" value="prismane_assoc"/>
    <property type="match status" value="1"/>
</dbReference>
<protein>
    <submittedName>
        <fullName evidence="2">Disulfide oxidoreductase</fullName>
    </submittedName>
</protein>
<evidence type="ECO:0000313" key="3">
    <source>
        <dbReference type="Proteomes" id="UP000679179"/>
    </source>
</evidence>
<comment type="caution">
    <text evidence="2">The sequence shown here is derived from an EMBL/GenBank/DDBJ whole genome shotgun (WGS) entry which is preliminary data.</text>
</comment>
<dbReference type="EMBL" id="BOPZ01000011">
    <property type="protein sequence ID" value="GIM28946.1"/>
    <property type="molecule type" value="Genomic_DNA"/>
</dbReference>
<gene>
    <name evidence="2" type="ORF">CPJCM30710_16120</name>
</gene>
<dbReference type="Gene3D" id="1.10.3910.10">
    <property type="entry name" value="SP0561-like"/>
    <property type="match status" value="1"/>
</dbReference>
<dbReference type="PANTHER" id="PTHR39341:SF1">
    <property type="entry name" value="DUF1858 DOMAIN-CONTAINING PROTEIN"/>
    <property type="match status" value="1"/>
</dbReference>
<reference evidence="2" key="1">
    <citation type="submission" date="2021-03" db="EMBL/GenBank/DDBJ databases">
        <title>Taxonomic study of Clostridium polyendosporum from meadow-gley soil under rice.</title>
        <authorList>
            <person name="Kobayashi H."/>
            <person name="Tanizawa Y."/>
            <person name="Yagura M."/>
        </authorList>
    </citation>
    <scope>NUCLEOTIDE SEQUENCE</scope>
    <source>
        <strain evidence="2">JCM 30710</strain>
    </source>
</reference>
<dbReference type="InterPro" id="IPR015077">
    <property type="entry name" value="DUF1858"/>
</dbReference>
<dbReference type="Proteomes" id="UP000679179">
    <property type="component" value="Unassembled WGS sequence"/>
</dbReference>
<proteinExistence type="predicted"/>
<sequence length="61" mass="6608">MNITKDMTIGEVVRQYPEKAEVLMSFGMGCVGCPSAQAETIEEAAVVHGLKLELLLEALNK</sequence>
<dbReference type="Pfam" id="PF08984">
    <property type="entry name" value="DUF1858"/>
    <property type="match status" value="1"/>
</dbReference>
<feature type="domain" description="DUF1858" evidence="1">
    <location>
        <begin position="3"/>
        <end position="55"/>
    </location>
</feature>
<dbReference type="InterPro" id="IPR038062">
    <property type="entry name" value="ScdA-like_N_sf"/>
</dbReference>
<dbReference type="AlphaFoldDB" id="A0A919S0A1"/>